<proteinExistence type="predicted"/>
<gene>
    <name evidence="5" type="ORF">BN52_04465</name>
    <name evidence="6" type="ORF">FC38_GL000215</name>
</gene>
<keyword evidence="8" id="KW-1185">Reference proteome</keyword>
<keyword evidence="1" id="KW-0547">Nucleotide-binding</keyword>
<reference evidence="5 7" key="1">
    <citation type="submission" date="2012-06" db="EMBL/GenBank/DDBJ databases">
        <title>Draft genome sequence of Lactobacillus gigeriorum CRBIP 24.85T, isolated from chicken crop.</title>
        <authorList>
            <person name="Cousin S."/>
            <person name="Ma L."/>
            <person name="Creno S."/>
            <person name="Clermont D."/>
            <person name="Loux V."/>
            <person name="Bizet C."/>
            <person name="Bouchier C."/>
        </authorList>
    </citation>
    <scope>NUCLEOTIDE SEQUENCE [LARGE SCALE GENOMIC DNA]</scope>
    <source>
        <strain evidence="7">CRBIP 24.85T</strain>
        <strain evidence="5">Type strain: CRBIP 24.85</strain>
    </source>
</reference>
<dbReference type="AlphaFoldDB" id="I7JZE2"/>
<sequence>MSTIKISKLSFAYEGSSKEIFQQFDLNIDSSWKLGLVGRNGRGKTTFLNLLLGKLTGTGKIFSTLKFNYFPQNISDPENLTIYELQELATVEQWELERELTLLHLDTALLWQPFSSLSGGEKTKMLLALAFADKDGFPLLDEPTNHLDEASREHVANYLQHHHSGYILVSHDRAFLNQTTDHTLAIENQEIHLYQGNFEQYEEVKRLRDEYNQAKNERLKGEISRLTQVRGNYKDWSHTIENQKKSGQKTAHVINRRTQLNKGAIGHKAEKMMRKAMNVERRIEKNIAEKQGLMTNIEESPMLTMNFVPDHHHTLLPCKNFKLQYDDDKTALFENQTFLINNHEITAIIGSNGVGKTSLLKNIFSNSENLTRTGELNLVEDLKISYLPQEFSKYCGKLEEFAEQHQLSYEMLLNNLKKMGFPREDFALRIEEMSMGQQKRVAIAKSLTEEANLYLWDEPANYLDVFNQDQLIKLLKEIKPAMILIEHDKYFVDQVADQIIALKKIEKI</sequence>
<dbReference type="PROSITE" id="PS50893">
    <property type="entry name" value="ABC_TRANSPORTER_2"/>
    <property type="match status" value="2"/>
</dbReference>
<dbReference type="PANTHER" id="PTHR42855">
    <property type="entry name" value="ABC TRANSPORTER ATP-BINDING SUBUNIT"/>
    <property type="match status" value="1"/>
</dbReference>
<evidence type="ECO:0000313" key="5">
    <source>
        <dbReference type="EMBL" id="CCI86220.1"/>
    </source>
</evidence>
<evidence type="ECO:0000313" key="6">
    <source>
        <dbReference type="EMBL" id="KRN13225.1"/>
    </source>
</evidence>
<dbReference type="CDD" id="cd03221">
    <property type="entry name" value="ABCF_EF-3"/>
    <property type="match status" value="2"/>
</dbReference>
<dbReference type="InterPro" id="IPR051309">
    <property type="entry name" value="ABCF_ATPase"/>
</dbReference>
<dbReference type="Gene3D" id="3.40.50.300">
    <property type="entry name" value="P-loop containing nucleotide triphosphate hydrolases"/>
    <property type="match status" value="2"/>
</dbReference>
<dbReference type="InterPro" id="IPR017871">
    <property type="entry name" value="ABC_transporter-like_CS"/>
</dbReference>
<protein>
    <submittedName>
        <fullName evidence="5">ABC superfamily ATP binding cassette transporter</fullName>
    </submittedName>
</protein>
<dbReference type="EMBL" id="AYZO01000010">
    <property type="protein sequence ID" value="KRN13225.1"/>
    <property type="molecule type" value="Genomic_DNA"/>
</dbReference>
<reference evidence="6 8" key="2">
    <citation type="journal article" date="2015" name="Genome Announc.">
        <title>Expanding the biotechnology potential of lactobacilli through comparative genomics of 213 strains and associated genera.</title>
        <authorList>
            <person name="Sun Z."/>
            <person name="Harris H.M."/>
            <person name="McCann A."/>
            <person name="Guo C."/>
            <person name="Argimon S."/>
            <person name="Zhang W."/>
            <person name="Yang X."/>
            <person name="Jeffery I.B."/>
            <person name="Cooney J.C."/>
            <person name="Kagawa T.F."/>
            <person name="Liu W."/>
            <person name="Song Y."/>
            <person name="Salvetti E."/>
            <person name="Wrobel A."/>
            <person name="Rasinkangas P."/>
            <person name="Parkhill J."/>
            <person name="Rea M.C."/>
            <person name="O'Sullivan O."/>
            <person name="Ritari J."/>
            <person name="Douillard F.P."/>
            <person name="Paul Ross R."/>
            <person name="Yang R."/>
            <person name="Briner A.E."/>
            <person name="Felis G.E."/>
            <person name="de Vos W.M."/>
            <person name="Barrangou R."/>
            <person name="Klaenhammer T.R."/>
            <person name="Caufield P.W."/>
            <person name="Cui Y."/>
            <person name="Zhang H."/>
            <person name="O'Toole P.W."/>
        </authorList>
    </citation>
    <scope>NUCLEOTIDE SEQUENCE [LARGE SCALE GENOMIC DNA]</scope>
    <source>
        <strain evidence="6 8">DSM 23908</strain>
    </source>
</reference>
<keyword evidence="2" id="KW-0067">ATP-binding</keyword>
<dbReference type="GO" id="GO:0005524">
    <property type="term" value="F:ATP binding"/>
    <property type="evidence" value="ECO:0007669"/>
    <property type="project" value="UniProtKB-KW"/>
</dbReference>
<dbReference type="PANTHER" id="PTHR42855:SF2">
    <property type="entry name" value="DRUG RESISTANCE ABC TRANSPORTER,ATP-BINDING PROTEIN"/>
    <property type="match status" value="1"/>
</dbReference>
<evidence type="ECO:0000256" key="3">
    <source>
        <dbReference type="SAM" id="Coils"/>
    </source>
</evidence>
<dbReference type="Pfam" id="PF00005">
    <property type="entry name" value="ABC_tran"/>
    <property type="match status" value="2"/>
</dbReference>
<comment type="caution">
    <text evidence="5">The sequence shown here is derived from an EMBL/GenBank/DDBJ whole genome shotgun (WGS) entry which is preliminary data.</text>
</comment>
<evidence type="ECO:0000256" key="1">
    <source>
        <dbReference type="ARBA" id="ARBA00022741"/>
    </source>
</evidence>
<organism evidence="5 7">
    <name type="scientific">Lactobacillus gigeriorum DSM 23908 = CRBIP 24.85</name>
    <dbReference type="NCBI Taxonomy" id="1423751"/>
    <lineage>
        <taxon>Bacteria</taxon>
        <taxon>Bacillati</taxon>
        <taxon>Bacillota</taxon>
        <taxon>Bacilli</taxon>
        <taxon>Lactobacillales</taxon>
        <taxon>Lactobacillaceae</taxon>
        <taxon>Lactobacillus</taxon>
    </lineage>
</organism>
<name>I7JZE2_9LACO</name>
<dbReference type="OrthoDB" id="9762369at2"/>
<dbReference type="STRING" id="1423751.FC38_GL000215"/>
<evidence type="ECO:0000313" key="8">
    <source>
        <dbReference type="Proteomes" id="UP000051521"/>
    </source>
</evidence>
<dbReference type="RefSeq" id="WP_008472090.1">
    <property type="nucleotide sequence ID" value="NZ_AYZO01000010.1"/>
</dbReference>
<dbReference type="SMART" id="SM00382">
    <property type="entry name" value="AAA"/>
    <property type="match status" value="2"/>
</dbReference>
<dbReference type="EMBL" id="CAKC01000002">
    <property type="protein sequence ID" value="CCI86220.1"/>
    <property type="molecule type" value="Genomic_DNA"/>
</dbReference>
<evidence type="ECO:0000259" key="4">
    <source>
        <dbReference type="PROSITE" id="PS50893"/>
    </source>
</evidence>
<dbReference type="InterPro" id="IPR003439">
    <property type="entry name" value="ABC_transporter-like_ATP-bd"/>
</dbReference>
<dbReference type="PROSITE" id="PS00211">
    <property type="entry name" value="ABC_TRANSPORTER_1"/>
    <property type="match status" value="1"/>
</dbReference>
<evidence type="ECO:0000256" key="2">
    <source>
        <dbReference type="ARBA" id="ARBA00022840"/>
    </source>
</evidence>
<accession>I7JZE2</accession>
<feature type="domain" description="ABC transporter" evidence="4">
    <location>
        <begin position="316"/>
        <end position="508"/>
    </location>
</feature>
<dbReference type="InterPro" id="IPR003593">
    <property type="entry name" value="AAA+_ATPase"/>
</dbReference>
<dbReference type="Proteomes" id="UP000051521">
    <property type="component" value="Unassembled WGS sequence"/>
</dbReference>
<dbReference type="PATRIC" id="fig|1423751.3.peg.219"/>
<dbReference type="GO" id="GO:0016887">
    <property type="term" value="F:ATP hydrolysis activity"/>
    <property type="evidence" value="ECO:0007669"/>
    <property type="project" value="InterPro"/>
</dbReference>
<feature type="domain" description="ABC transporter" evidence="4">
    <location>
        <begin position="4"/>
        <end position="213"/>
    </location>
</feature>
<keyword evidence="3" id="KW-0175">Coiled coil</keyword>
<feature type="coiled-coil region" evidence="3">
    <location>
        <begin position="197"/>
        <end position="224"/>
    </location>
</feature>
<dbReference type="NCBIfam" id="NF000355">
    <property type="entry name" value="ribo_prot_ABC_F"/>
    <property type="match status" value="1"/>
</dbReference>
<dbReference type="SUPFAM" id="SSF52540">
    <property type="entry name" value="P-loop containing nucleoside triphosphate hydrolases"/>
    <property type="match status" value="2"/>
</dbReference>
<dbReference type="Proteomes" id="UP000009326">
    <property type="component" value="Unassembled WGS sequence"/>
</dbReference>
<evidence type="ECO:0000313" key="7">
    <source>
        <dbReference type="Proteomes" id="UP000009326"/>
    </source>
</evidence>
<dbReference type="InterPro" id="IPR027417">
    <property type="entry name" value="P-loop_NTPase"/>
</dbReference>